<proteinExistence type="predicted"/>
<gene>
    <name evidence="2" type="ORF">GYMLUDRAFT_61828</name>
</gene>
<feature type="compositionally biased region" description="Low complexity" evidence="1">
    <location>
        <begin position="70"/>
        <end position="82"/>
    </location>
</feature>
<evidence type="ECO:0000313" key="2">
    <source>
        <dbReference type="EMBL" id="KIK56797.1"/>
    </source>
</evidence>
<accession>A0A0D0CFC3</accession>
<sequence>MVINQPIPHLAKANPPPPPLMVLLAHRDLPKVRLCPLIGHTNLREVAGPSRSSQKTERIHPYTRPPHCRAASVALSSSSESNPSDDEQPGPTSVARISLVTKPKNASHLTLEDIREKMGWSQETFESCKNCLAELAELYLKPKAHKYQDKKKMEIVKDSIVKEYPPLKNFQQSWPIDILLMGILKRQREKAESRSSRVDAELCADRRSPLHNEGA</sequence>
<dbReference type="Proteomes" id="UP000053593">
    <property type="component" value="Unassembled WGS sequence"/>
</dbReference>
<dbReference type="AlphaFoldDB" id="A0A0D0CFC3"/>
<evidence type="ECO:0000256" key="1">
    <source>
        <dbReference type="SAM" id="MobiDB-lite"/>
    </source>
</evidence>
<dbReference type="HOGENOM" id="CLU_1156509_0_0_1"/>
<protein>
    <submittedName>
        <fullName evidence="2">Uncharacterized protein</fullName>
    </submittedName>
</protein>
<evidence type="ECO:0000313" key="3">
    <source>
        <dbReference type="Proteomes" id="UP000053593"/>
    </source>
</evidence>
<dbReference type="EMBL" id="KN834795">
    <property type="protein sequence ID" value="KIK56797.1"/>
    <property type="molecule type" value="Genomic_DNA"/>
</dbReference>
<organism evidence="2 3">
    <name type="scientific">Collybiopsis luxurians FD-317 M1</name>
    <dbReference type="NCBI Taxonomy" id="944289"/>
    <lineage>
        <taxon>Eukaryota</taxon>
        <taxon>Fungi</taxon>
        <taxon>Dikarya</taxon>
        <taxon>Basidiomycota</taxon>
        <taxon>Agaricomycotina</taxon>
        <taxon>Agaricomycetes</taxon>
        <taxon>Agaricomycetidae</taxon>
        <taxon>Agaricales</taxon>
        <taxon>Marasmiineae</taxon>
        <taxon>Omphalotaceae</taxon>
        <taxon>Collybiopsis</taxon>
        <taxon>Collybiopsis luxurians</taxon>
    </lineage>
</organism>
<reference evidence="2 3" key="1">
    <citation type="submission" date="2014-04" db="EMBL/GenBank/DDBJ databases">
        <title>Evolutionary Origins and Diversification of the Mycorrhizal Mutualists.</title>
        <authorList>
            <consortium name="DOE Joint Genome Institute"/>
            <consortium name="Mycorrhizal Genomics Consortium"/>
            <person name="Kohler A."/>
            <person name="Kuo A."/>
            <person name="Nagy L.G."/>
            <person name="Floudas D."/>
            <person name="Copeland A."/>
            <person name="Barry K.W."/>
            <person name="Cichocki N."/>
            <person name="Veneault-Fourrey C."/>
            <person name="LaButti K."/>
            <person name="Lindquist E.A."/>
            <person name="Lipzen A."/>
            <person name="Lundell T."/>
            <person name="Morin E."/>
            <person name="Murat C."/>
            <person name="Riley R."/>
            <person name="Ohm R."/>
            <person name="Sun H."/>
            <person name="Tunlid A."/>
            <person name="Henrissat B."/>
            <person name="Grigoriev I.V."/>
            <person name="Hibbett D.S."/>
            <person name="Martin F."/>
        </authorList>
    </citation>
    <scope>NUCLEOTIDE SEQUENCE [LARGE SCALE GENOMIC DNA]</scope>
    <source>
        <strain evidence="2 3">FD-317 M1</strain>
    </source>
</reference>
<dbReference type="OrthoDB" id="2686745at2759"/>
<feature type="region of interest" description="Disordered" evidence="1">
    <location>
        <begin position="190"/>
        <end position="215"/>
    </location>
</feature>
<keyword evidence="3" id="KW-1185">Reference proteome</keyword>
<name>A0A0D0CFC3_9AGAR</name>
<feature type="region of interest" description="Disordered" evidence="1">
    <location>
        <begin position="46"/>
        <end position="92"/>
    </location>
</feature>